<evidence type="ECO:0000313" key="1">
    <source>
        <dbReference type="EMBL" id="GFS08532.1"/>
    </source>
</evidence>
<dbReference type="Proteomes" id="UP000762676">
    <property type="component" value="Unassembled WGS sequence"/>
</dbReference>
<name>A0AAV4IIL9_9GAST</name>
<accession>A0AAV4IIL9</accession>
<proteinExistence type="predicted"/>
<comment type="caution">
    <text evidence="1">The sequence shown here is derived from an EMBL/GenBank/DDBJ whole genome shotgun (WGS) entry which is preliminary data.</text>
</comment>
<sequence>MKIFERLPDSQKLGMFLIDLSPFKDDVQRVYEASQQRTHSLMNSDISLKVTVFLEKLDFLQRTLESNPTTTDLLFRRLTVMDTLESSLETAMSVTGCEIAALYDVADRFSVPHKTAERQSFESSHYLVKSIRDAGTESLKERSVVVSEIERLLERDVAWVHVQVKKVLRPMTEQGLFLDGKSDPEKVKAALTETEEVVRSHVTKANFVREVQQYLKVTQCIQLIPL</sequence>
<protein>
    <submittedName>
        <fullName evidence="1">Uncharacterized protein</fullName>
    </submittedName>
</protein>
<gene>
    <name evidence="1" type="ORF">ElyMa_006598100</name>
</gene>
<keyword evidence="2" id="KW-1185">Reference proteome</keyword>
<reference evidence="1 2" key="1">
    <citation type="journal article" date="2021" name="Elife">
        <title>Chloroplast acquisition without the gene transfer in kleptoplastic sea slugs, Plakobranchus ocellatus.</title>
        <authorList>
            <person name="Maeda T."/>
            <person name="Takahashi S."/>
            <person name="Yoshida T."/>
            <person name="Shimamura S."/>
            <person name="Takaki Y."/>
            <person name="Nagai Y."/>
            <person name="Toyoda A."/>
            <person name="Suzuki Y."/>
            <person name="Arimoto A."/>
            <person name="Ishii H."/>
            <person name="Satoh N."/>
            <person name="Nishiyama T."/>
            <person name="Hasebe M."/>
            <person name="Maruyama T."/>
            <person name="Minagawa J."/>
            <person name="Obokata J."/>
            <person name="Shigenobu S."/>
        </authorList>
    </citation>
    <scope>NUCLEOTIDE SEQUENCE [LARGE SCALE GENOMIC DNA]</scope>
</reference>
<organism evidence="1 2">
    <name type="scientific">Elysia marginata</name>
    <dbReference type="NCBI Taxonomy" id="1093978"/>
    <lineage>
        <taxon>Eukaryota</taxon>
        <taxon>Metazoa</taxon>
        <taxon>Spiralia</taxon>
        <taxon>Lophotrochozoa</taxon>
        <taxon>Mollusca</taxon>
        <taxon>Gastropoda</taxon>
        <taxon>Heterobranchia</taxon>
        <taxon>Euthyneura</taxon>
        <taxon>Panpulmonata</taxon>
        <taxon>Sacoglossa</taxon>
        <taxon>Placobranchoidea</taxon>
        <taxon>Plakobranchidae</taxon>
        <taxon>Elysia</taxon>
    </lineage>
</organism>
<evidence type="ECO:0000313" key="2">
    <source>
        <dbReference type="Proteomes" id="UP000762676"/>
    </source>
</evidence>
<dbReference type="EMBL" id="BMAT01013251">
    <property type="protein sequence ID" value="GFS08532.1"/>
    <property type="molecule type" value="Genomic_DNA"/>
</dbReference>
<dbReference type="AlphaFoldDB" id="A0AAV4IIL9"/>